<evidence type="ECO:0000313" key="2">
    <source>
        <dbReference type="EMBL" id="WGL17871.1"/>
    </source>
</evidence>
<feature type="transmembrane region" description="Helical" evidence="1">
    <location>
        <begin position="115"/>
        <end position="135"/>
    </location>
</feature>
<feature type="transmembrane region" description="Helical" evidence="1">
    <location>
        <begin position="9"/>
        <end position="28"/>
    </location>
</feature>
<dbReference type="RefSeq" id="WP_280321791.1">
    <property type="nucleotide sequence ID" value="NZ_CP118605.1"/>
</dbReference>
<accession>A0ABY8NG16</accession>
<evidence type="ECO:0000256" key="1">
    <source>
        <dbReference type="SAM" id="Phobius"/>
    </source>
</evidence>
<keyword evidence="1" id="KW-0812">Transmembrane</keyword>
<keyword evidence="1" id="KW-1133">Transmembrane helix</keyword>
<gene>
    <name evidence="2" type="ORF">PVT68_06130</name>
</gene>
<keyword evidence="1" id="KW-0472">Membrane</keyword>
<keyword evidence="3" id="KW-1185">Reference proteome</keyword>
<proteinExistence type="predicted"/>
<feature type="transmembrane region" description="Helical" evidence="1">
    <location>
        <begin position="147"/>
        <end position="167"/>
    </location>
</feature>
<feature type="transmembrane region" description="Helical" evidence="1">
    <location>
        <begin position="251"/>
        <end position="274"/>
    </location>
</feature>
<organism evidence="2 3">
    <name type="scientific">Microbulbifer bruguierae</name>
    <dbReference type="NCBI Taxonomy" id="3029061"/>
    <lineage>
        <taxon>Bacteria</taxon>
        <taxon>Pseudomonadati</taxon>
        <taxon>Pseudomonadota</taxon>
        <taxon>Gammaproteobacteria</taxon>
        <taxon>Cellvibrionales</taxon>
        <taxon>Microbulbiferaceae</taxon>
        <taxon>Microbulbifer</taxon>
    </lineage>
</organism>
<sequence length="287" mass="31503">MNEGILRNFTWPLLITIVVAIGAFSGAFDSEAEEAVETALKRSLVTFGIARSLNAVISVAQGTEVSVTPLGMGLTLAPGEVLDPLNDLVERFSGFMLVSSVALGTQRVLIEISSWLPYSIFLVALGFSSLVLRSFGAQSISEWRHYLWRGFVVLAMVRFVVPIAVVGSEWMYSSFLEAQHVEAEQGISEASSRVRTINAERGAEIPEESVQGSWEKLKEWAAGVKIKAASAVQLERYSEAMKETAKDTVELIVVFFLSTFIFPIAIAIALWRLAKWALARPTIKDND</sequence>
<reference evidence="2 3" key="1">
    <citation type="submission" date="2023-02" db="EMBL/GenBank/DDBJ databases">
        <title>Description and genomic characterization of Microbulbifer bruguierae sp. nov., isolated from the sediment of mangrove plant Bruguiera sexangula.</title>
        <authorList>
            <person name="Long M."/>
        </authorList>
    </citation>
    <scope>NUCLEOTIDE SEQUENCE [LARGE SCALE GENOMIC DNA]</scope>
    <source>
        <strain evidence="2 3">H12</strain>
    </source>
</reference>
<name>A0ABY8NG16_9GAMM</name>
<evidence type="ECO:0000313" key="3">
    <source>
        <dbReference type="Proteomes" id="UP001236500"/>
    </source>
</evidence>
<protein>
    <submittedName>
        <fullName evidence="2">Uncharacterized protein</fullName>
    </submittedName>
</protein>
<dbReference type="Proteomes" id="UP001236500">
    <property type="component" value="Chromosome"/>
</dbReference>
<dbReference type="EMBL" id="CP118605">
    <property type="protein sequence ID" value="WGL17871.1"/>
    <property type="molecule type" value="Genomic_DNA"/>
</dbReference>